<feature type="transmembrane region" description="Helical" evidence="5">
    <location>
        <begin position="251"/>
        <end position="270"/>
    </location>
</feature>
<evidence type="ECO:0000256" key="1">
    <source>
        <dbReference type="ARBA" id="ARBA00004651"/>
    </source>
</evidence>
<dbReference type="PANTHER" id="PTHR24221:SF654">
    <property type="entry name" value="ATP-BINDING CASSETTE SUB-FAMILY B MEMBER 6"/>
    <property type="match status" value="1"/>
</dbReference>
<evidence type="ECO:0000259" key="6">
    <source>
        <dbReference type="PROSITE" id="PS50929"/>
    </source>
</evidence>
<evidence type="ECO:0000313" key="8">
    <source>
        <dbReference type="Proteomes" id="UP001164305"/>
    </source>
</evidence>
<dbReference type="Gene3D" id="1.20.1560.10">
    <property type="entry name" value="ABC transporter type 1, transmembrane domain"/>
    <property type="match status" value="1"/>
</dbReference>
<dbReference type="Pfam" id="PF00005">
    <property type="entry name" value="ABC_tran"/>
    <property type="match status" value="1"/>
</dbReference>
<dbReference type="InterPro" id="IPR039421">
    <property type="entry name" value="Type_1_exporter"/>
</dbReference>
<organism evidence="7 8">
    <name type="scientific">Brachybacterium huguangmaarense</name>
    <dbReference type="NCBI Taxonomy" id="1652028"/>
    <lineage>
        <taxon>Bacteria</taxon>
        <taxon>Bacillati</taxon>
        <taxon>Actinomycetota</taxon>
        <taxon>Actinomycetes</taxon>
        <taxon>Micrococcales</taxon>
        <taxon>Dermabacteraceae</taxon>
        <taxon>Brachybacterium</taxon>
    </lineage>
</organism>
<dbReference type="SUPFAM" id="SSF90123">
    <property type="entry name" value="ABC transporter transmembrane region"/>
    <property type="match status" value="1"/>
</dbReference>
<dbReference type="InterPro" id="IPR011527">
    <property type="entry name" value="ABC1_TM_dom"/>
</dbReference>
<dbReference type="PANTHER" id="PTHR24221">
    <property type="entry name" value="ATP-BINDING CASSETTE SUB-FAMILY B"/>
    <property type="match status" value="1"/>
</dbReference>
<dbReference type="EMBL" id="CP107020">
    <property type="protein sequence ID" value="UYG18127.1"/>
    <property type="molecule type" value="Genomic_DNA"/>
</dbReference>
<keyword evidence="7" id="KW-0067">ATP-binding</keyword>
<feature type="domain" description="ABC transmembrane type-1" evidence="6">
    <location>
        <begin position="30"/>
        <end position="214"/>
    </location>
</feature>
<feature type="transmembrane region" description="Helical" evidence="5">
    <location>
        <begin position="133"/>
        <end position="155"/>
    </location>
</feature>
<accession>A0ABY6G4H9</accession>
<keyword evidence="2 5" id="KW-0812">Transmembrane</keyword>
<keyword evidence="8" id="KW-1185">Reference proteome</keyword>
<keyword evidence="3 5" id="KW-1133">Transmembrane helix</keyword>
<comment type="subcellular location">
    <subcellularLocation>
        <location evidence="1">Cell membrane</location>
        <topology evidence="1">Multi-pass membrane protein</topology>
    </subcellularLocation>
</comment>
<evidence type="ECO:0000256" key="4">
    <source>
        <dbReference type="ARBA" id="ARBA00023136"/>
    </source>
</evidence>
<dbReference type="InterPro" id="IPR027417">
    <property type="entry name" value="P-loop_NTPase"/>
</dbReference>
<name>A0ABY6G4H9_9MICO</name>
<gene>
    <name evidence="7" type="ORF">BRM3_06935</name>
</gene>
<evidence type="ECO:0000256" key="3">
    <source>
        <dbReference type="ARBA" id="ARBA00022989"/>
    </source>
</evidence>
<keyword evidence="7" id="KW-0547">Nucleotide-binding</keyword>
<dbReference type="InterPro" id="IPR036640">
    <property type="entry name" value="ABC1_TM_sf"/>
</dbReference>
<evidence type="ECO:0000256" key="2">
    <source>
        <dbReference type="ARBA" id="ARBA00022692"/>
    </source>
</evidence>
<dbReference type="Proteomes" id="UP001164305">
    <property type="component" value="Chromosome"/>
</dbReference>
<dbReference type="SUPFAM" id="SSF52540">
    <property type="entry name" value="P-loop containing nucleoside triphosphate hydrolases"/>
    <property type="match status" value="1"/>
</dbReference>
<keyword evidence="4 5" id="KW-0472">Membrane</keyword>
<evidence type="ECO:0000256" key="5">
    <source>
        <dbReference type="SAM" id="Phobius"/>
    </source>
</evidence>
<dbReference type="Gene3D" id="3.40.50.300">
    <property type="entry name" value="P-loop containing nucleotide triphosphate hydrolases"/>
    <property type="match status" value="1"/>
</dbReference>
<feature type="transmembrane region" description="Helical" evidence="5">
    <location>
        <begin position="161"/>
        <end position="180"/>
    </location>
</feature>
<protein>
    <submittedName>
        <fullName evidence="7">ATP-binding cassette domain-containing protein</fullName>
    </submittedName>
</protein>
<reference evidence="7" key="1">
    <citation type="submission" date="2022-10" db="EMBL/GenBank/DDBJ databases">
        <title>Whole-Genome Sequencing of Brachybacterium huguangmaarense BRM-3, Isolated from Betula schmidtii.</title>
        <authorList>
            <person name="Haam D."/>
        </authorList>
    </citation>
    <scope>NUCLEOTIDE SEQUENCE</scope>
    <source>
        <strain evidence="7">BRM-3</strain>
    </source>
</reference>
<dbReference type="PROSITE" id="PS50929">
    <property type="entry name" value="ABC_TM1F"/>
    <property type="match status" value="1"/>
</dbReference>
<feature type="transmembrane region" description="Helical" evidence="5">
    <location>
        <begin position="59"/>
        <end position="79"/>
    </location>
</feature>
<dbReference type="RefSeq" id="WP_263595320.1">
    <property type="nucleotide sequence ID" value="NZ_CP107020.1"/>
</dbReference>
<proteinExistence type="predicted"/>
<dbReference type="InterPro" id="IPR003439">
    <property type="entry name" value="ABC_transporter-like_ATP-bd"/>
</dbReference>
<evidence type="ECO:0000313" key="7">
    <source>
        <dbReference type="EMBL" id="UYG18127.1"/>
    </source>
</evidence>
<dbReference type="GO" id="GO:0005524">
    <property type="term" value="F:ATP binding"/>
    <property type="evidence" value="ECO:0007669"/>
    <property type="project" value="UniProtKB-KW"/>
</dbReference>
<sequence>MNQIRWLLGFAAPSTGVLAISVLARLCGHAALATALALPAWTVGQMLTGRGTPGTARLALVALAGLVLVVLLGAALRYVEQLTGHLAAFTLLGELRIWVMEGLIPQAPAVTDTRGAARVLDVAVHDVDRIEVFFAHTIAPAVSAVLIPAAAVAVAGGLAGAPAALALAVVLAAGWIVPVLGRRRDRDAAREAGRLRSDLAQHVADSLRLTEVIRGAGTLSARLAGLGALDAALGRVLTAQSHRAGARAGATVLRVWGGTLLVLLVGLATSAPAMPAALPGVLAAAALVPGTASGLDTLERLARSLPAGLAAARRVRELAQAAPEVVEPDAPRALPGAPDRPGTAAAALEHVVFGYPGRSAPVLDDVDLLLDPGATLGVTGPTGSGKSTIARLLQRHRDPGAGRVLVRGVDARELGSGQVRRLVAVADQEPFLQDASVTENLRLAAPFAPDAQLREALARACCELPLDRVVGPRGRP</sequence>